<comment type="cofactor">
    <cofactor evidence="1">
        <name>FAD</name>
        <dbReference type="ChEBI" id="CHEBI:57692"/>
    </cofactor>
</comment>
<evidence type="ECO:0000256" key="5">
    <source>
        <dbReference type="ARBA" id="ARBA00023002"/>
    </source>
</evidence>
<dbReference type="InterPro" id="IPR050416">
    <property type="entry name" value="FAD-linked_Oxidoreductase"/>
</dbReference>
<accession>C1E133</accession>
<dbReference type="Gene3D" id="3.40.462.20">
    <property type="match status" value="1"/>
</dbReference>
<dbReference type="GO" id="GO:0016491">
    <property type="term" value="F:oxidoreductase activity"/>
    <property type="evidence" value="ECO:0007669"/>
    <property type="project" value="UniProtKB-KW"/>
</dbReference>
<evidence type="ECO:0000256" key="3">
    <source>
        <dbReference type="ARBA" id="ARBA00022630"/>
    </source>
</evidence>
<dbReference type="InterPro" id="IPR036318">
    <property type="entry name" value="FAD-bd_PCMH-like_sf"/>
</dbReference>
<gene>
    <name evidence="8" type="ORF">MICPUN_56729</name>
</gene>
<dbReference type="Gene3D" id="3.30.465.10">
    <property type="match status" value="1"/>
</dbReference>
<dbReference type="InParanoid" id="C1E133"/>
<keyword evidence="9" id="KW-1185">Reference proteome</keyword>
<keyword evidence="4" id="KW-0274">FAD</keyword>
<keyword evidence="5" id="KW-0560">Oxidoreductase</keyword>
<dbReference type="InterPro" id="IPR012951">
    <property type="entry name" value="BBE"/>
</dbReference>
<name>C1E133_MICCC</name>
<protein>
    <recommendedName>
        <fullName evidence="7">FAD-binding PCMH-type domain-containing protein</fullName>
    </recommendedName>
</protein>
<dbReference type="OrthoDB" id="415825at2759"/>
<feature type="domain" description="FAD-binding PCMH-type" evidence="7">
    <location>
        <begin position="46"/>
        <end position="238"/>
    </location>
</feature>
<dbReference type="RefSeq" id="XP_002500408.1">
    <property type="nucleotide sequence ID" value="XM_002500362.1"/>
</dbReference>
<evidence type="ECO:0000256" key="4">
    <source>
        <dbReference type="ARBA" id="ARBA00022827"/>
    </source>
</evidence>
<feature type="region of interest" description="Disordered" evidence="6">
    <location>
        <begin position="333"/>
        <end position="364"/>
    </location>
</feature>
<organism evidence="8 9">
    <name type="scientific">Micromonas commoda (strain RCC299 / NOUM17 / CCMP2709)</name>
    <name type="common">Picoplanktonic green alga</name>
    <dbReference type="NCBI Taxonomy" id="296587"/>
    <lineage>
        <taxon>Eukaryota</taxon>
        <taxon>Viridiplantae</taxon>
        <taxon>Chlorophyta</taxon>
        <taxon>Mamiellophyceae</taxon>
        <taxon>Mamiellales</taxon>
        <taxon>Mamiellaceae</taxon>
        <taxon>Micromonas</taxon>
    </lineage>
</organism>
<evidence type="ECO:0000256" key="2">
    <source>
        <dbReference type="ARBA" id="ARBA00005466"/>
    </source>
</evidence>
<evidence type="ECO:0000256" key="1">
    <source>
        <dbReference type="ARBA" id="ARBA00001974"/>
    </source>
</evidence>
<dbReference type="SUPFAM" id="SSF56176">
    <property type="entry name" value="FAD-binding/transporter-associated domain-like"/>
    <property type="match status" value="1"/>
</dbReference>
<feature type="compositionally biased region" description="Acidic residues" evidence="6">
    <location>
        <begin position="337"/>
        <end position="354"/>
    </location>
</feature>
<dbReference type="Pfam" id="PF08031">
    <property type="entry name" value="BBE"/>
    <property type="match status" value="1"/>
</dbReference>
<dbReference type="PANTHER" id="PTHR42973:SF39">
    <property type="entry name" value="FAD-BINDING PCMH-TYPE DOMAIN-CONTAINING PROTEIN"/>
    <property type="match status" value="1"/>
</dbReference>
<dbReference type="InterPro" id="IPR016166">
    <property type="entry name" value="FAD-bd_PCMH"/>
</dbReference>
<dbReference type="AlphaFoldDB" id="C1E133"/>
<dbReference type="EMBL" id="CP001324">
    <property type="protein sequence ID" value="ACO61666.1"/>
    <property type="molecule type" value="Genomic_DNA"/>
</dbReference>
<proteinExistence type="inferred from homology"/>
<dbReference type="InterPro" id="IPR016169">
    <property type="entry name" value="FAD-bd_PCMH_sub2"/>
</dbReference>
<dbReference type="InterPro" id="IPR006094">
    <property type="entry name" value="Oxid_FAD_bind_N"/>
</dbReference>
<dbReference type="KEGG" id="mis:MICPUN_56729"/>
<evidence type="ECO:0000256" key="6">
    <source>
        <dbReference type="SAM" id="MobiDB-lite"/>
    </source>
</evidence>
<reference evidence="8 9" key="1">
    <citation type="journal article" date="2009" name="Science">
        <title>Green evolution and dynamic adaptations revealed by genomes of the marine picoeukaryotes Micromonas.</title>
        <authorList>
            <person name="Worden A.Z."/>
            <person name="Lee J.H."/>
            <person name="Mock T."/>
            <person name="Rouze P."/>
            <person name="Simmons M.P."/>
            <person name="Aerts A.L."/>
            <person name="Allen A.E."/>
            <person name="Cuvelier M.L."/>
            <person name="Derelle E."/>
            <person name="Everett M.V."/>
            <person name="Foulon E."/>
            <person name="Grimwood J."/>
            <person name="Gundlach H."/>
            <person name="Henrissat B."/>
            <person name="Napoli C."/>
            <person name="McDonald S.M."/>
            <person name="Parker M.S."/>
            <person name="Rombauts S."/>
            <person name="Salamov A."/>
            <person name="Von Dassow P."/>
            <person name="Badger J.H."/>
            <person name="Coutinho P.M."/>
            <person name="Demir E."/>
            <person name="Dubchak I."/>
            <person name="Gentemann C."/>
            <person name="Eikrem W."/>
            <person name="Gready J.E."/>
            <person name="John U."/>
            <person name="Lanier W."/>
            <person name="Lindquist E.A."/>
            <person name="Lucas S."/>
            <person name="Mayer K.F."/>
            <person name="Moreau H."/>
            <person name="Not F."/>
            <person name="Otillar R."/>
            <person name="Panaud O."/>
            <person name="Pangilinan J."/>
            <person name="Paulsen I."/>
            <person name="Piegu B."/>
            <person name="Poliakov A."/>
            <person name="Robbens S."/>
            <person name="Schmutz J."/>
            <person name="Toulza E."/>
            <person name="Wyss T."/>
            <person name="Zelensky A."/>
            <person name="Zhou K."/>
            <person name="Armbrust E.V."/>
            <person name="Bhattacharya D."/>
            <person name="Goodenough U.W."/>
            <person name="Van de Peer Y."/>
            <person name="Grigoriev I.V."/>
        </authorList>
    </citation>
    <scope>NUCLEOTIDE SEQUENCE [LARGE SCALE GENOMIC DNA]</scope>
    <source>
        <strain evidence="9">RCC299 / NOUM17</strain>
    </source>
</reference>
<dbReference type="GeneID" id="8241599"/>
<dbReference type="STRING" id="296587.C1E133"/>
<dbReference type="Proteomes" id="UP000002009">
    <property type="component" value="Chromosome 3"/>
</dbReference>
<keyword evidence="3" id="KW-0285">Flavoprotein</keyword>
<evidence type="ECO:0000313" key="9">
    <source>
        <dbReference type="Proteomes" id="UP000002009"/>
    </source>
</evidence>
<dbReference type="PANTHER" id="PTHR42973">
    <property type="entry name" value="BINDING OXIDOREDUCTASE, PUTATIVE (AFU_ORTHOLOGUE AFUA_1G17690)-RELATED"/>
    <property type="match status" value="1"/>
</dbReference>
<sequence>MGALEDLVASHLGGFSPEGGVHLPNTPGYDACLLSAGAANYACLHERRRPPVALQPARESDVVLAVRFVTAGIERGLWPEGGRVDGSPDGGDGVPLTLCGGGHSELCVRHGAVLIHFGRMASVSCDPAAGTVTIAPGALLGAMNEAAQNHGLAVPTGVFAGVGVGSILAGGIGRLARARGLSVHSVVAMRVVTADGEIHVLGEGTHMDGLARDMWWGCRGAAAALGVVTSVTLRAAPIAPTVSHGRRIYPTFADAPDAAARLRRIETIARALPEATQVDVCVTRAAGGGGGGVRIGVFPCATDGGDVPADVVASLELTPRHVTRSRYCDVPYHSMLPDDELDDESAPGDDESAPGDDGTPSQATPGMFSYVRQWFVDELGEIGAAAVAAAAAAAPTDDSLVMMQHAGGAVRRGGRPADDDDAPADDDLSFPHRQWEWSVVIIALWTDPSSRARTTAEAWADDAFESLRGCGVGCYAVDIDRFRRSGADAEEEVKLAFGEVNAARLRELKRRVDPMNVFAAAVPL</sequence>
<dbReference type="eggNOG" id="ENOG502QVGN">
    <property type="taxonomic scope" value="Eukaryota"/>
</dbReference>
<dbReference type="Pfam" id="PF01565">
    <property type="entry name" value="FAD_binding_4"/>
    <property type="match status" value="1"/>
</dbReference>
<evidence type="ECO:0000313" key="8">
    <source>
        <dbReference type="EMBL" id="ACO61666.1"/>
    </source>
</evidence>
<evidence type="ECO:0000259" key="7">
    <source>
        <dbReference type="PROSITE" id="PS51387"/>
    </source>
</evidence>
<comment type="similarity">
    <text evidence="2">Belongs to the oxygen-dependent FAD-linked oxidoreductase family.</text>
</comment>
<dbReference type="GO" id="GO:0071949">
    <property type="term" value="F:FAD binding"/>
    <property type="evidence" value="ECO:0007669"/>
    <property type="project" value="InterPro"/>
</dbReference>
<dbReference type="PROSITE" id="PS51387">
    <property type="entry name" value="FAD_PCMH"/>
    <property type="match status" value="1"/>
</dbReference>